<feature type="signal peptide" evidence="1">
    <location>
        <begin position="1"/>
        <end position="15"/>
    </location>
</feature>
<organism evidence="2">
    <name type="scientific">Paramoeba aestuarina</name>
    <dbReference type="NCBI Taxonomy" id="180227"/>
    <lineage>
        <taxon>Eukaryota</taxon>
        <taxon>Amoebozoa</taxon>
        <taxon>Discosea</taxon>
        <taxon>Flabellinia</taxon>
        <taxon>Dactylopodida</taxon>
        <taxon>Paramoebidae</taxon>
        <taxon>Paramoeba</taxon>
    </lineage>
</organism>
<reference evidence="2" key="1">
    <citation type="submission" date="2021-01" db="EMBL/GenBank/DDBJ databases">
        <authorList>
            <person name="Corre E."/>
            <person name="Pelletier E."/>
            <person name="Niang G."/>
            <person name="Scheremetjew M."/>
            <person name="Finn R."/>
            <person name="Kale V."/>
            <person name="Holt S."/>
            <person name="Cochrane G."/>
            <person name="Meng A."/>
            <person name="Brown T."/>
            <person name="Cohen L."/>
        </authorList>
    </citation>
    <scope>NUCLEOTIDE SEQUENCE</scope>
    <source>
        <strain evidence="2">SoJaBio B1-5/56/2</strain>
    </source>
</reference>
<dbReference type="InterPro" id="IPR002816">
    <property type="entry name" value="TraB/PrgY/GumN_fam"/>
</dbReference>
<gene>
    <name evidence="2" type="ORF">NAES01612_LOCUS17821</name>
</gene>
<dbReference type="PANTHER" id="PTHR21530">
    <property type="entry name" value="PHEROMONE SHUTDOWN PROTEIN"/>
    <property type="match status" value="1"/>
</dbReference>
<protein>
    <recommendedName>
        <fullName evidence="3">TraB domain-containing protein</fullName>
    </recommendedName>
</protein>
<dbReference type="EMBL" id="HBKR01027271">
    <property type="protein sequence ID" value="CAE2320497.1"/>
    <property type="molecule type" value="Transcribed_RNA"/>
</dbReference>
<dbReference type="InterPro" id="IPR046345">
    <property type="entry name" value="TraB_PrgY-like"/>
</dbReference>
<accession>A0A7S4P1C6</accession>
<feature type="chain" id="PRO_5030773203" description="TraB domain-containing protein" evidence="1">
    <location>
        <begin position="16"/>
        <end position="307"/>
    </location>
</feature>
<sequence>MALGLTLARSTFLLSSPSLLPSSLFLCPSLSLSRFSSDVKESQGVTHMTPSISILRGGKGQEIYLVGTHASDESGDVVEEVITTVKPDNVFLELCPKRARELRDGSNMGQYDAFQSVSYIEGMIKNMGYNVPDSALQLSKAYFQSIGLIPGDAFKRAIEIVHQMREESGSSRPELIYGDIDGEKTILKIGESVSLSSMFQMINAAKRGGDYPEFRNDPVCQELARKLQDPHTSVEDKVEVLKNRQYLKVFSKVAHTIFPPGANALLTDRAAYMCDGLLELKNETTVAVVGMAHMDGIEEQWQKKSSH</sequence>
<evidence type="ECO:0000313" key="2">
    <source>
        <dbReference type="EMBL" id="CAE2320497.1"/>
    </source>
</evidence>
<dbReference type="CDD" id="cd14726">
    <property type="entry name" value="TraB_PrgY-like"/>
    <property type="match status" value="1"/>
</dbReference>
<evidence type="ECO:0000256" key="1">
    <source>
        <dbReference type="SAM" id="SignalP"/>
    </source>
</evidence>
<evidence type="ECO:0008006" key="3">
    <source>
        <dbReference type="Google" id="ProtNLM"/>
    </source>
</evidence>
<name>A0A7S4P1C6_9EUKA</name>
<dbReference type="PANTHER" id="PTHR21530:SF7">
    <property type="entry name" value="TRAB DOMAIN-CONTAINING PROTEIN"/>
    <property type="match status" value="1"/>
</dbReference>
<dbReference type="Pfam" id="PF01963">
    <property type="entry name" value="TraB_PrgY_gumN"/>
    <property type="match status" value="1"/>
</dbReference>
<proteinExistence type="predicted"/>
<dbReference type="AlphaFoldDB" id="A0A7S4P1C6"/>
<keyword evidence="1" id="KW-0732">Signal</keyword>